<evidence type="ECO:0008006" key="3">
    <source>
        <dbReference type="Google" id="ProtNLM"/>
    </source>
</evidence>
<dbReference type="InterPro" id="IPR036249">
    <property type="entry name" value="Thioredoxin-like_sf"/>
</dbReference>
<evidence type="ECO:0000313" key="2">
    <source>
        <dbReference type="Proteomes" id="UP000317715"/>
    </source>
</evidence>
<sequence length="313" mass="33211">MPGSDAAAARAFFCSDDARVRGDSMAGTASPGLVWVLIEHRGGWPPSGFDGLDLESSTKALVSSAARAAGARVLLVRRPGPRPRHGPKRWAVLRYQSSGAYQQLWGVWERDEDLSGIVSALASPGETGLPPVILICAHGRHDPCCAVRGRPVGRALGERWPELVWECSHVGGDRFAANAVVVPDGVYYGGLDAGSSLTTIEAHLAGRVHAEYLRGYTDLSPLQQAAIAAVLARFGPAGRHDYQVTETVQEGGQWRVHVTGSPPHPAHIDVELKTNRSAPCQLTCLAPSVGSVMIYQSASIRSSVLQRGSESSG</sequence>
<dbReference type="SUPFAM" id="SSF52833">
    <property type="entry name" value="Thioredoxin-like"/>
    <property type="match status" value="1"/>
</dbReference>
<dbReference type="RefSeq" id="WP_246095899.1">
    <property type="nucleotide sequence ID" value="NZ_BAAAWK010000001.1"/>
</dbReference>
<comment type="caution">
    <text evidence="1">The sequence shown here is derived from an EMBL/GenBank/DDBJ whole genome shotgun (WGS) entry which is preliminary data.</text>
</comment>
<dbReference type="Pfam" id="PF06999">
    <property type="entry name" value="Suc_Fer-like"/>
    <property type="match status" value="1"/>
</dbReference>
<dbReference type="Proteomes" id="UP000317715">
    <property type="component" value="Unassembled WGS sequence"/>
</dbReference>
<dbReference type="AlphaFoldDB" id="A0A4Y3NGU9"/>
<proteinExistence type="predicted"/>
<reference evidence="1 2" key="1">
    <citation type="submission" date="2019-06" db="EMBL/GenBank/DDBJ databases">
        <title>Whole genome shotgun sequence of Paenarthrobacter aurescens NBRC 12136.</title>
        <authorList>
            <person name="Hosoyama A."/>
            <person name="Uohara A."/>
            <person name="Ohji S."/>
            <person name="Ichikawa N."/>
        </authorList>
    </citation>
    <scope>NUCLEOTIDE SEQUENCE [LARGE SCALE GENOMIC DNA]</scope>
    <source>
        <strain evidence="1 2">NBRC 12136</strain>
    </source>
</reference>
<accession>A0A4Y3NGU9</accession>
<dbReference type="GeneID" id="97299401"/>
<gene>
    <name evidence="1" type="ORF">AAU01_38150</name>
</gene>
<organism evidence="1 2">
    <name type="scientific">Paenarthrobacter aurescens</name>
    <name type="common">Arthrobacter aurescens</name>
    <dbReference type="NCBI Taxonomy" id="43663"/>
    <lineage>
        <taxon>Bacteria</taxon>
        <taxon>Bacillati</taxon>
        <taxon>Actinomycetota</taxon>
        <taxon>Actinomycetes</taxon>
        <taxon>Micrococcales</taxon>
        <taxon>Micrococcaceae</taxon>
        <taxon>Paenarthrobacter</taxon>
    </lineage>
</organism>
<protein>
    <recommendedName>
        <fullName evidence="3">Sucrase ferredoxin</fullName>
    </recommendedName>
</protein>
<dbReference type="EMBL" id="BJMD01000034">
    <property type="protein sequence ID" value="GEB21060.1"/>
    <property type="molecule type" value="Genomic_DNA"/>
</dbReference>
<dbReference type="InterPro" id="IPR009737">
    <property type="entry name" value="Aim32/Apd1-like"/>
</dbReference>
<dbReference type="Gene3D" id="3.40.30.10">
    <property type="entry name" value="Glutaredoxin"/>
    <property type="match status" value="1"/>
</dbReference>
<evidence type="ECO:0000313" key="1">
    <source>
        <dbReference type="EMBL" id="GEB21060.1"/>
    </source>
</evidence>
<keyword evidence="2" id="KW-1185">Reference proteome</keyword>
<name>A0A4Y3NGU9_PAEAU</name>